<gene>
    <name evidence="1" type="ORF">Tci_704874</name>
</gene>
<reference evidence="1" key="1">
    <citation type="journal article" date="2019" name="Sci. Rep.">
        <title>Draft genome of Tanacetum cinerariifolium, the natural source of mosquito coil.</title>
        <authorList>
            <person name="Yamashiro T."/>
            <person name="Shiraishi A."/>
            <person name="Satake H."/>
            <person name="Nakayama K."/>
        </authorList>
    </citation>
    <scope>NUCLEOTIDE SEQUENCE</scope>
</reference>
<name>A0A699LA53_TANCI</name>
<dbReference type="EMBL" id="BKCJ010603275">
    <property type="protein sequence ID" value="GFB32903.1"/>
    <property type="molecule type" value="Genomic_DNA"/>
</dbReference>
<organism evidence="1">
    <name type="scientific">Tanacetum cinerariifolium</name>
    <name type="common">Dalmatian daisy</name>
    <name type="synonym">Chrysanthemum cinerariifolium</name>
    <dbReference type="NCBI Taxonomy" id="118510"/>
    <lineage>
        <taxon>Eukaryota</taxon>
        <taxon>Viridiplantae</taxon>
        <taxon>Streptophyta</taxon>
        <taxon>Embryophyta</taxon>
        <taxon>Tracheophyta</taxon>
        <taxon>Spermatophyta</taxon>
        <taxon>Magnoliopsida</taxon>
        <taxon>eudicotyledons</taxon>
        <taxon>Gunneridae</taxon>
        <taxon>Pentapetalae</taxon>
        <taxon>asterids</taxon>
        <taxon>campanulids</taxon>
        <taxon>Asterales</taxon>
        <taxon>Asteraceae</taxon>
        <taxon>Asteroideae</taxon>
        <taxon>Anthemideae</taxon>
        <taxon>Anthemidinae</taxon>
        <taxon>Tanacetum</taxon>
    </lineage>
</organism>
<evidence type="ECO:0000313" key="1">
    <source>
        <dbReference type="EMBL" id="GFB32903.1"/>
    </source>
</evidence>
<protein>
    <submittedName>
        <fullName evidence="1">Uncharacterized protein</fullName>
    </submittedName>
</protein>
<proteinExistence type="predicted"/>
<comment type="caution">
    <text evidence="1">The sequence shown here is derived from an EMBL/GenBank/DDBJ whole genome shotgun (WGS) entry which is preliminary data.</text>
</comment>
<accession>A0A699LA53</accession>
<dbReference type="AlphaFoldDB" id="A0A699LA53"/>
<sequence length="107" mass="12050">MSEEVAASCAGGYGKSKVYKKRPINDNEGSLASSLGTEREYLKTRTTLFSGRKVRHNFCINKLASSVGPSTKDYFLKNECNGKYNSSCDYRHKARHQSKRYGHHPRG</sequence>